<dbReference type="Pfam" id="PF01480">
    <property type="entry name" value="PWI"/>
    <property type="match status" value="1"/>
</dbReference>
<feature type="compositionally biased region" description="Acidic residues" evidence="1">
    <location>
        <begin position="393"/>
        <end position="402"/>
    </location>
</feature>
<feature type="region of interest" description="Disordered" evidence="1">
    <location>
        <begin position="177"/>
        <end position="198"/>
    </location>
</feature>
<organism evidence="3 4">
    <name type="scientific">Penicillium argentinense</name>
    <dbReference type="NCBI Taxonomy" id="1131581"/>
    <lineage>
        <taxon>Eukaryota</taxon>
        <taxon>Fungi</taxon>
        <taxon>Dikarya</taxon>
        <taxon>Ascomycota</taxon>
        <taxon>Pezizomycotina</taxon>
        <taxon>Eurotiomycetes</taxon>
        <taxon>Eurotiomycetidae</taxon>
        <taxon>Eurotiales</taxon>
        <taxon>Aspergillaceae</taxon>
        <taxon>Penicillium</taxon>
    </lineage>
</organism>
<feature type="region of interest" description="Disordered" evidence="1">
    <location>
        <begin position="313"/>
        <end position="365"/>
    </location>
</feature>
<dbReference type="PROSITE" id="PS51025">
    <property type="entry name" value="PWI"/>
    <property type="match status" value="1"/>
</dbReference>
<dbReference type="InterPro" id="IPR052768">
    <property type="entry name" value="RBM25"/>
</dbReference>
<feature type="region of interest" description="Disordered" evidence="1">
    <location>
        <begin position="518"/>
        <end position="561"/>
    </location>
</feature>
<feature type="compositionally biased region" description="Low complexity" evidence="1">
    <location>
        <begin position="52"/>
        <end position="65"/>
    </location>
</feature>
<sequence length="709" mass="78991">MYPPYRPRMGAPGVTGPPGMQQMPGAPPAFPGFPPANLPTDINFSAPVIRLGTSGPSHTTPTGADTPRDRDPRRRQGLGYSSQDKDRHHRHGYGHGRDALQLPTKDQSVRTLVISGITEGVGGHDGMERMLQSAGTLRRWIPGTKGDGTSADFCFAEFEPDSLEVAVEVLKDIEVPMKRQPGNSDGHQEEKEVEKRKLSVSVHDGTLSFLENYVSTRQEHDPAELQARFDAARNTLNSVLSDLFQPAKPTRNEEDMAIDADGDSKMAVGEVITLTNNEDDLSDLPDEVREGVSEEISGFRERSLLRDVRRQEREDEIEARQRAQHGRVSAASPPASAPSGPAGGSNGVPLGSRSRAVPNAPAGPKGFGVQIPKEYQKGVSFFNSVRPAYLLRDDDESEASDGELERRRQAKRRPNLDKKANDLERRVIQREMSRAAGPARERGPDEEDDKRLQAVREADLKHSQEFKSAIESRRNTCLFYTNTDKWRRQVMAGRTEERAQDKINAAKYKALLEKEARAKAGESGQAQNQEVRNSASREEPRFKLSLGAAAEKARTNRRRTAAEVEGLLGDEEEPADTTRRPLIPINFDSAAEGADLSQEEQNQVMKQLAADIPQDKDGLWNYDVPWEFVDSAIMTERIMPMIEERIAECVGVPDSMLVDLVVTHLRERNSPRKLVDEIRDAMDDAEDVVRKIWRRVIFYAECEKRGLSL</sequence>
<comment type="caution">
    <text evidence="3">The sequence shown here is derived from an EMBL/GenBank/DDBJ whole genome shotgun (WGS) entry which is preliminary data.</text>
</comment>
<feature type="region of interest" description="Disordered" evidence="1">
    <location>
        <begin position="393"/>
        <end position="450"/>
    </location>
</feature>
<keyword evidence="4" id="KW-1185">Reference proteome</keyword>
<dbReference type="SMART" id="SM00311">
    <property type="entry name" value="PWI"/>
    <property type="match status" value="1"/>
</dbReference>
<dbReference type="AlphaFoldDB" id="A0A9W9G578"/>
<feature type="compositionally biased region" description="Polar residues" evidence="1">
    <location>
        <begin position="524"/>
        <end position="534"/>
    </location>
</feature>
<reference evidence="3" key="1">
    <citation type="submission" date="2022-11" db="EMBL/GenBank/DDBJ databases">
        <authorList>
            <person name="Petersen C."/>
        </authorList>
    </citation>
    <scope>NUCLEOTIDE SEQUENCE</scope>
    <source>
        <strain evidence="3">IBT 30761</strain>
    </source>
</reference>
<name>A0A9W9G578_9EURO</name>
<evidence type="ECO:0000313" key="4">
    <source>
        <dbReference type="Proteomes" id="UP001149074"/>
    </source>
</evidence>
<dbReference type="PANTHER" id="PTHR18806:SF4">
    <property type="entry name" value="RNA-BINDING PROTEIN 25"/>
    <property type="match status" value="1"/>
</dbReference>
<dbReference type="PANTHER" id="PTHR18806">
    <property type="entry name" value="RBM25 PROTEIN"/>
    <property type="match status" value="1"/>
</dbReference>
<dbReference type="InterPro" id="IPR002483">
    <property type="entry name" value="PWI_dom"/>
</dbReference>
<feature type="region of interest" description="Disordered" evidence="1">
    <location>
        <begin position="1"/>
        <end position="102"/>
    </location>
</feature>
<proteinExistence type="predicted"/>
<feature type="domain" description="PWI" evidence="2">
    <location>
        <begin position="617"/>
        <end position="709"/>
    </location>
</feature>
<dbReference type="OrthoDB" id="6275295at2759"/>
<dbReference type="Proteomes" id="UP001149074">
    <property type="component" value="Unassembled WGS sequence"/>
</dbReference>
<evidence type="ECO:0000256" key="1">
    <source>
        <dbReference type="SAM" id="MobiDB-lite"/>
    </source>
</evidence>
<feature type="compositionally biased region" description="Basic and acidic residues" evidence="1">
    <location>
        <begin position="414"/>
        <end position="450"/>
    </location>
</feature>
<feature type="compositionally biased region" description="Low complexity" evidence="1">
    <location>
        <begin position="326"/>
        <end position="340"/>
    </location>
</feature>
<dbReference type="GO" id="GO:0005681">
    <property type="term" value="C:spliceosomal complex"/>
    <property type="evidence" value="ECO:0007669"/>
    <property type="project" value="TreeGrafter"/>
</dbReference>
<evidence type="ECO:0000313" key="3">
    <source>
        <dbReference type="EMBL" id="KAJ5112389.1"/>
    </source>
</evidence>
<reference evidence="3" key="2">
    <citation type="journal article" date="2023" name="IMA Fungus">
        <title>Comparative genomic study of the Penicillium genus elucidates a diverse pangenome and 15 lateral gene transfer events.</title>
        <authorList>
            <person name="Petersen C."/>
            <person name="Sorensen T."/>
            <person name="Nielsen M.R."/>
            <person name="Sondergaard T.E."/>
            <person name="Sorensen J.L."/>
            <person name="Fitzpatrick D.A."/>
            <person name="Frisvad J.C."/>
            <person name="Nielsen K.L."/>
        </authorList>
    </citation>
    <scope>NUCLEOTIDE SEQUENCE</scope>
    <source>
        <strain evidence="3">IBT 30761</strain>
    </source>
</reference>
<feature type="compositionally biased region" description="Pro residues" evidence="1">
    <location>
        <begin position="25"/>
        <end position="37"/>
    </location>
</feature>
<dbReference type="EMBL" id="JAPQKI010000001">
    <property type="protein sequence ID" value="KAJ5112389.1"/>
    <property type="molecule type" value="Genomic_DNA"/>
</dbReference>
<dbReference type="GO" id="GO:0003729">
    <property type="term" value="F:mRNA binding"/>
    <property type="evidence" value="ECO:0007669"/>
    <property type="project" value="TreeGrafter"/>
</dbReference>
<accession>A0A9W9G578</accession>
<protein>
    <recommendedName>
        <fullName evidence="2">PWI domain-containing protein</fullName>
    </recommendedName>
</protein>
<evidence type="ECO:0000259" key="2">
    <source>
        <dbReference type="PROSITE" id="PS51025"/>
    </source>
</evidence>
<dbReference type="Gene3D" id="1.20.1390.10">
    <property type="entry name" value="PWI domain"/>
    <property type="match status" value="1"/>
</dbReference>
<feature type="compositionally biased region" description="Basic and acidic residues" evidence="1">
    <location>
        <begin position="186"/>
        <end position="197"/>
    </location>
</feature>
<gene>
    <name evidence="3" type="ORF">N7532_000434</name>
</gene>
<dbReference type="GeneID" id="81351917"/>
<dbReference type="RefSeq" id="XP_056480162.1">
    <property type="nucleotide sequence ID" value="XM_056612938.1"/>
</dbReference>